<keyword evidence="6" id="KW-0479">Metal-binding</keyword>
<evidence type="ECO:0000256" key="5">
    <source>
        <dbReference type="ARBA" id="ARBA00022705"/>
    </source>
</evidence>
<dbReference type="GO" id="GO:0003887">
    <property type="term" value="F:DNA-directed DNA polymerase activity"/>
    <property type="evidence" value="ECO:0007669"/>
    <property type="project" value="UniProtKB-KW"/>
</dbReference>
<evidence type="ECO:0000256" key="9">
    <source>
        <dbReference type="ARBA" id="ARBA00022840"/>
    </source>
</evidence>
<feature type="region of interest" description="Disordered" evidence="12">
    <location>
        <begin position="391"/>
        <end position="466"/>
    </location>
</feature>
<evidence type="ECO:0000256" key="1">
    <source>
        <dbReference type="ARBA" id="ARBA00006360"/>
    </source>
</evidence>
<dbReference type="SMART" id="SM00382">
    <property type="entry name" value="AAA"/>
    <property type="match status" value="1"/>
</dbReference>
<dbReference type="PRINTS" id="PR00300">
    <property type="entry name" value="CLPPROTEASEA"/>
</dbReference>
<dbReference type="InterPro" id="IPR045085">
    <property type="entry name" value="HLD_clamp_pol_III_gamma_tau"/>
</dbReference>
<comment type="catalytic activity">
    <reaction evidence="11">
        <text>DNA(n) + a 2'-deoxyribonucleoside 5'-triphosphate = DNA(n+1) + diphosphate</text>
        <dbReference type="Rhea" id="RHEA:22508"/>
        <dbReference type="Rhea" id="RHEA-COMP:17339"/>
        <dbReference type="Rhea" id="RHEA-COMP:17340"/>
        <dbReference type="ChEBI" id="CHEBI:33019"/>
        <dbReference type="ChEBI" id="CHEBI:61560"/>
        <dbReference type="ChEBI" id="CHEBI:173112"/>
        <dbReference type="EC" id="2.7.7.7"/>
    </reaction>
</comment>
<dbReference type="Gene3D" id="1.10.8.60">
    <property type="match status" value="1"/>
</dbReference>
<reference evidence="14" key="1">
    <citation type="submission" date="2020-10" db="EMBL/GenBank/DDBJ databases">
        <authorList>
            <person name="Gilroy R."/>
        </authorList>
    </citation>
    <scope>NUCLEOTIDE SEQUENCE</scope>
    <source>
        <strain evidence="14">ChiGjej2B2-12916</strain>
    </source>
</reference>
<protein>
    <recommendedName>
        <fullName evidence="2">DNA-directed DNA polymerase</fullName>
        <ecNumber evidence="2">2.7.7.7</ecNumber>
    </recommendedName>
</protein>
<keyword evidence="9" id="KW-0067">ATP-binding</keyword>
<dbReference type="InterPro" id="IPR008921">
    <property type="entry name" value="DNA_pol3_clamp-load_cplx_C"/>
</dbReference>
<organism evidence="14 15">
    <name type="scientific">Candidatus Enterenecus faecium</name>
    <dbReference type="NCBI Taxonomy" id="2840780"/>
    <lineage>
        <taxon>Bacteria</taxon>
        <taxon>Bacillati</taxon>
        <taxon>Bacillota</taxon>
        <taxon>Clostridia</taxon>
        <taxon>Eubacteriales</taxon>
        <taxon>Candidatus Enterenecus</taxon>
    </lineage>
</organism>
<dbReference type="SUPFAM" id="SSF52540">
    <property type="entry name" value="P-loop containing nucleoside triphosphate hydrolases"/>
    <property type="match status" value="1"/>
</dbReference>
<keyword evidence="10" id="KW-0239">DNA-directed DNA polymerase</keyword>
<dbReference type="NCBIfam" id="TIGR02397">
    <property type="entry name" value="dnaX_nterm"/>
    <property type="match status" value="1"/>
</dbReference>
<gene>
    <name evidence="14" type="primary">dnaX</name>
    <name evidence="14" type="ORF">IAD31_04780</name>
</gene>
<reference evidence="14" key="2">
    <citation type="journal article" date="2021" name="PeerJ">
        <title>Extensive microbial diversity within the chicken gut microbiome revealed by metagenomics and culture.</title>
        <authorList>
            <person name="Gilroy R."/>
            <person name="Ravi A."/>
            <person name="Getino M."/>
            <person name="Pursley I."/>
            <person name="Horton D.L."/>
            <person name="Alikhan N.F."/>
            <person name="Baker D."/>
            <person name="Gharbi K."/>
            <person name="Hall N."/>
            <person name="Watson M."/>
            <person name="Adriaenssens E.M."/>
            <person name="Foster-Nyarko E."/>
            <person name="Jarju S."/>
            <person name="Secka A."/>
            <person name="Antonio M."/>
            <person name="Oren A."/>
            <person name="Chaudhuri R.R."/>
            <person name="La Ragione R."/>
            <person name="Hildebrand F."/>
            <person name="Pallen M.J."/>
        </authorList>
    </citation>
    <scope>NUCLEOTIDE SEQUENCE</scope>
    <source>
        <strain evidence="14">ChiGjej2B2-12916</strain>
    </source>
</reference>
<dbReference type="Gene3D" id="1.20.272.10">
    <property type="match status" value="1"/>
</dbReference>
<dbReference type="CDD" id="cd18137">
    <property type="entry name" value="HLD_clamp_pol_III_gamma_tau"/>
    <property type="match status" value="1"/>
</dbReference>
<evidence type="ECO:0000256" key="7">
    <source>
        <dbReference type="ARBA" id="ARBA00022741"/>
    </source>
</evidence>
<evidence type="ECO:0000313" key="14">
    <source>
        <dbReference type="EMBL" id="HIQ60891.1"/>
    </source>
</evidence>
<dbReference type="InterPro" id="IPR003593">
    <property type="entry name" value="AAA+_ATPase"/>
</dbReference>
<dbReference type="Pfam" id="PF13177">
    <property type="entry name" value="DNA_pol3_delta2"/>
    <property type="match status" value="1"/>
</dbReference>
<dbReference type="GO" id="GO:0006261">
    <property type="term" value="P:DNA-templated DNA replication"/>
    <property type="evidence" value="ECO:0007669"/>
    <property type="project" value="TreeGrafter"/>
</dbReference>
<keyword evidence="4 14" id="KW-0548">Nucleotidyltransferase</keyword>
<dbReference type="InterPro" id="IPR001270">
    <property type="entry name" value="ClpA/B"/>
</dbReference>
<keyword evidence="3 14" id="KW-0808">Transferase</keyword>
<feature type="compositionally biased region" description="Polar residues" evidence="12">
    <location>
        <begin position="391"/>
        <end position="409"/>
    </location>
</feature>
<dbReference type="Gene3D" id="3.40.50.300">
    <property type="entry name" value="P-loop containing nucleotide triphosphate hydrolases"/>
    <property type="match status" value="1"/>
</dbReference>
<accession>A0A9D1CGC9</accession>
<keyword evidence="8" id="KW-0862">Zinc</keyword>
<evidence type="ECO:0000256" key="11">
    <source>
        <dbReference type="ARBA" id="ARBA00049244"/>
    </source>
</evidence>
<dbReference type="Pfam" id="PF22608">
    <property type="entry name" value="DNAX_ATPase_lid"/>
    <property type="match status" value="1"/>
</dbReference>
<name>A0A9D1CGC9_9FIRM</name>
<keyword evidence="7" id="KW-0547">Nucleotide-binding</keyword>
<dbReference type="GO" id="GO:0003677">
    <property type="term" value="F:DNA binding"/>
    <property type="evidence" value="ECO:0007669"/>
    <property type="project" value="InterPro"/>
</dbReference>
<dbReference type="Pfam" id="PF12169">
    <property type="entry name" value="DNA_pol3_gamma3"/>
    <property type="match status" value="1"/>
</dbReference>
<comment type="similarity">
    <text evidence="1">Belongs to the DnaX/STICHEL family.</text>
</comment>
<evidence type="ECO:0000256" key="12">
    <source>
        <dbReference type="SAM" id="MobiDB-lite"/>
    </source>
</evidence>
<dbReference type="NCBIfam" id="NF004046">
    <property type="entry name" value="PRK05563.1"/>
    <property type="match status" value="1"/>
</dbReference>
<evidence type="ECO:0000256" key="4">
    <source>
        <dbReference type="ARBA" id="ARBA00022695"/>
    </source>
</evidence>
<evidence type="ECO:0000256" key="10">
    <source>
        <dbReference type="ARBA" id="ARBA00022932"/>
    </source>
</evidence>
<dbReference type="InterPro" id="IPR022754">
    <property type="entry name" value="DNA_pol_III_gamma-3"/>
</dbReference>
<dbReference type="InterPro" id="IPR027417">
    <property type="entry name" value="P-loop_NTPase"/>
</dbReference>
<dbReference type="GO" id="GO:0005524">
    <property type="term" value="F:ATP binding"/>
    <property type="evidence" value="ECO:0007669"/>
    <property type="project" value="UniProtKB-KW"/>
</dbReference>
<dbReference type="EC" id="2.7.7.7" evidence="2"/>
<feature type="domain" description="AAA+ ATPase" evidence="13">
    <location>
        <begin position="36"/>
        <end position="178"/>
    </location>
</feature>
<dbReference type="GO" id="GO:0046872">
    <property type="term" value="F:metal ion binding"/>
    <property type="evidence" value="ECO:0007669"/>
    <property type="project" value="UniProtKB-KW"/>
</dbReference>
<dbReference type="PANTHER" id="PTHR11669">
    <property type="entry name" value="REPLICATION FACTOR C / DNA POLYMERASE III GAMMA-TAU SUBUNIT"/>
    <property type="match status" value="1"/>
</dbReference>
<evidence type="ECO:0000313" key="15">
    <source>
        <dbReference type="Proteomes" id="UP000886879"/>
    </source>
</evidence>
<dbReference type="GO" id="GO:0009360">
    <property type="term" value="C:DNA polymerase III complex"/>
    <property type="evidence" value="ECO:0007669"/>
    <property type="project" value="InterPro"/>
</dbReference>
<comment type="caution">
    <text evidence="14">The sequence shown here is derived from an EMBL/GenBank/DDBJ whole genome shotgun (WGS) entry which is preliminary data.</text>
</comment>
<dbReference type="Proteomes" id="UP000886879">
    <property type="component" value="Unassembled WGS sequence"/>
</dbReference>
<evidence type="ECO:0000256" key="3">
    <source>
        <dbReference type="ARBA" id="ARBA00022679"/>
    </source>
</evidence>
<keyword evidence="5" id="KW-0235">DNA replication</keyword>
<evidence type="ECO:0000256" key="8">
    <source>
        <dbReference type="ARBA" id="ARBA00022833"/>
    </source>
</evidence>
<dbReference type="SUPFAM" id="SSF48019">
    <property type="entry name" value="post-AAA+ oligomerization domain-like"/>
    <property type="match status" value="1"/>
</dbReference>
<dbReference type="InterPro" id="IPR050238">
    <property type="entry name" value="DNA_Rep/Repair_Clamp_Loader"/>
</dbReference>
<dbReference type="PANTHER" id="PTHR11669:SF0">
    <property type="entry name" value="PROTEIN STICHEL-LIKE 2"/>
    <property type="match status" value="1"/>
</dbReference>
<dbReference type="EMBL" id="DVFO01000046">
    <property type="protein sequence ID" value="HIQ60891.1"/>
    <property type="molecule type" value="Genomic_DNA"/>
</dbReference>
<proteinExistence type="inferred from homology"/>
<evidence type="ECO:0000259" key="13">
    <source>
        <dbReference type="SMART" id="SM00382"/>
    </source>
</evidence>
<dbReference type="InterPro" id="IPR012763">
    <property type="entry name" value="DNA_pol_III_sug/sutau_N"/>
</dbReference>
<evidence type="ECO:0000256" key="6">
    <source>
        <dbReference type="ARBA" id="ARBA00022723"/>
    </source>
</evidence>
<evidence type="ECO:0000256" key="2">
    <source>
        <dbReference type="ARBA" id="ARBA00012417"/>
    </source>
</evidence>
<dbReference type="FunFam" id="3.40.50.300:FF:000014">
    <property type="entry name" value="DNA polymerase III subunit gamma/tau"/>
    <property type="match status" value="1"/>
</dbReference>
<dbReference type="AlphaFoldDB" id="A0A9D1CGC9"/>
<sequence length="588" mass="62564">MYQALYRKWRPRSFDDVVGQGHITETLKRQVQGGRLTHAYLFTGTRGTGKTTCAKILARAVNCQHPQDGNPCNQCPACMGIENGSILDVVELDAASNNRVDDVRAMLEEAAYTPATVAKRVYIIDEVHMLSPQAFNALLQILEEPPAHLMFILATTELHKVPATIKSRCQQFAFKRIRAEEIAGRLNYVATQEGIELTQEGAQLIARLADGGMRDALSLLDQCVGAGGTVDQDRVFQVLGLAGNLQTVALLEEIAAGNLSGALERLASLYTGGKEMAALAGELSALLRDLLVSKSAPKGGAGLLTGGYDSGTLERLGQLFDVPRLVQMLALVQKTAGELVHSANRRTDMELCLVMLCDPSLDGSVNALTARVAKLEQQLASGVVVQQATSNKTLQKSPASAPAQKSTQPGPERSAPVASDPPPWEVAEKSAPQQPASKKPLQGMPVQETPAPPVVESQPAPPEPVTHVGGQAGWPGWNVVCGQLKGVLSTGDYTFFSMPAMLTGRWDGDVVTIWAANQFVADLVEKPDISGAVSQVVGRYMGQRVPVKVQVGAPPAETVQTPPTSQPPEEGDALDAFLAAGHSNVTVE</sequence>